<gene>
    <name evidence="2" type="ORF">VIC01_03859</name>
</gene>
<dbReference type="EMBL" id="CP043529">
    <property type="protein sequence ID" value="QEW38235.1"/>
    <property type="molecule type" value="Genomic_DNA"/>
</dbReference>
<dbReference type="PANTHER" id="PTHR37841">
    <property type="entry name" value="GLR2918 PROTEIN"/>
    <property type="match status" value="1"/>
</dbReference>
<evidence type="ECO:0000256" key="1">
    <source>
        <dbReference type="SAM" id="SignalP"/>
    </source>
</evidence>
<evidence type="ECO:0000313" key="2">
    <source>
        <dbReference type="EMBL" id="QEW38235.1"/>
    </source>
</evidence>
<evidence type="ECO:0008006" key="4">
    <source>
        <dbReference type="Google" id="ProtNLM"/>
    </source>
</evidence>
<evidence type="ECO:0000313" key="3">
    <source>
        <dbReference type="Proteomes" id="UP000326091"/>
    </source>
</evidence>
<sequence length="550" mass="64835">MRLVLLFLFFLSQMSFLFANSPVYDIIRMDGKDWKLMAKPLRWDSIAYSRIEKLLPEEYKWPRRDKENHIGYWTVKDQRIYLVGLKVFSGGKEKMYGRKTLERMFSGFCDGKGIHASWFSSEVRAGCGKETRCSGSNYPYYMEKEYVLGVYKGVIVKQRLYHNHRVRDGFRVDNVQSELEKRFPFDEFPEMEGKEIRLAVGDLKISPDGHLLDCYQTHIFLHRLKPFPAERRALMVKAFEKTMRSIYPWEVSLVNGEYVVASKETFIRLHYPVLTAHTKEETLETGVSVCYLNARKDTIIPFGKYVYCGSDTIRHIGFVLDKRIVCINNKGKELFEVFNHYNTPDPVREGLFRIKDKDGKIGFADPKGNIVIQPQYAFACPFKNNRAKVTYSGERIPVGRNQEHWEWKSDYWFCIDREGNYVTDDPDVKTVKEYVESNAFIDIVPKKYYENLSRHVYSKSEIQNLDNQMKAATYRFYRHCTIDEDGIMTCHAGSGSELNISEEVFEFRLRNMESMNRMMREARQEGRKIRPVSLDERFFNNLLNYKSFQY</sequence>
<dbReference type="AlphaFoldDB" id="A0A5P3B069"/>
<accession>A0A5P3B069</accession>
<proteinExistence type="predicted"/>
<protein>
    <recommendedName>
        <fullName evidence="4">WG repeat-containing protein</fullName>
    </recommendedName>
</protein>
<organism evidence="2 3">
    <name type="scientific">Phocaeicola vulgatus</name>
    <name type="common">Bacteroides vulgatus</name>
    <dbReference type="NCBI Taxonomy" id="821"/>
    <lineage>
        <taxon>Bacteria</taxon>
        <taxon>Pseudomonadati</taxon>
        <taxon>Bacteroidota</taxon>
        <taxon>Bacteroidia</taxon>
        <taxon>Bacteroidales</taxon>
        <taxon>Bacteroidaceae</taxon>
        <taxon>Phocaeicola</taxon>
    </lineage>
</organism>
<keyword evidence="1" id="KW-0732">Signal</keyword>
<dbReference type="InterPro" id="IPR032774">
    <property type="entry name" value="WG_beta_rep"/>
</dbReference>
<feature type="chain" id="PRO_5025010242" description="WG repeat-containing protein" evidence="1">
    <location>
        <begin position="20"/>
        <end position="550"/>
    </location>
</feature>
<feature type="signal peptide" evidence="1">
    <location>
        <begin position="1"/>
        <end position="19"/>
    </location>
</feature>
<dbReference type="Proteomes" id="UP000326091">
    <property type="component" value="Chromosome"/>
</dbReference>
<dbReference type="PANTHER" id="PTHR37841:SF1">
    <property type="entry name" value="DUF3298 DOMAIN-CONTAINING PROTEIN"/>
    <property type="match status" value="1"/>
</dbReference>
<reference evidence="2 3" key="1">
    <citation type="submission" date="2019-09" db="EMBL/GenBank/DDBJ databases">
        <title>Commensal-derived Metabolites Govern Vibrio cholerae Pathogenesis in Host.</title>
        <authorList>
            <person name="Yoon S.S."/>
            <person name="Yoon M.Y."/>
        </authorList>
    </citation>
    <scope>NUCLEOTIDE SEQUENCE [LARGE SCALE GENOMIC DNA]</scope>
    <source>
        <strain evidence="2 3">VIC01</strain>
    </source>
</reference>
<dbReference type="Pfam" id="PF14903">
    <property type="entry name" value="WG_beta_rep"/>
    <property type="match status" value="1"/>
</dbReference>
<name>A0A5P3B069_PHOVU</name>